<dbReference type="Gene3D" id="3.90.580.10">
    <property type="entry name" value="Zinc finger, CHC2-type domain"/>
    <property type="match status" value="1"/>
</dbReference>
<keyword evidence="8 12" id="KW-0862">Zinc</keyword>
<dbReference type="Pfam" id="PF08275">
    <property type="entry name" value="DNAG_N"/>
    <property type="match status" value="1"/>
</dbReference>
<dbReference type="GO" id="GO:0003677">
    <property type="term" value="F:DNA binding"/>
    <property type="evidence" value="ECO:0007669"/>
    <property type="project" value="UniProtKB-KW"/>
</dbReference>
<evidence type="ECO:0000259" key="16">
    <source>
        <dbReference type="PROSITE" id="PS50880"/>
    </source>
</evidence>
<dbReference type="GO" id="GO:0005737">
    <property type="term" value="C:cytoplasm"/>
    <property type="evidence" value="ECO:0007669"/>
    <property type="project" value="TreeGrafter"/>
</dbReference>
<evidence type="ECO:0000256" key="9">
    <source>
        <dbReference type="ARBA" id="ARBA00022842"/>
    </source>
</evidence>
<evidence type="ECO:0000256" key="12">
    <source>
        <dbReference type="HAMAP-Rule" id="MF_00974"/>
    </source>
</evidence>
<dbReference type="AlphaFoldDB" id="A0A1F7U460"/>
<dbReference type="GO" id="GO:0000428">
    <property type="term" value="C:DNA-directed RNA polymerase complex"/>
    <property type="evidence" value="ECO:0007669"/>
    <property type="project" value="UniProtKB-KW"/>
</dbReference>
<dbReference type="Pfam" id="PF10410">
    <property type="entry name" value="DnaB_bind"/>
    <property type="match status" value="1"/>
</dbReference>
<evidence type="ECO:0000256" key="7">
    <source>
        <dbReference type="ARBA" id="ARBA00022771"/>
    </source>
</evidence>
<dbReference type="InterPro" id="IPR002694">
    <property type="entry name" value="Znf_CHC2"/>
</dbReference>
<keyword evidence="9" id="KW-0460">Magnesium</keyword>
<dbReference type="EC" id="2.7.7.101" evidence="12"/>
<comment type="domain">
    <text evidence="12">Contains an N-terminal zinc-binding domain, a central core domain that contains the primase activity, and a C-terminal DnaB-binding domain.</text>
</comment>
<dbReference type="GO" id="GO:0008270">
    <property type="term" value="F:zinc ion binding"/>
    <property type="evidence" value="ECO:0007669"/>
    <property type="project" value="UniProtKB-UniRule"/>
</dbReference>
<evidence type="ECO:0000256" key="15">
    <source>
        <dbReference type="SAM" id="MobiDB-lite"/>
    </source>
</evidence>
<dbReference type="SMART" id="SM00493">
    <property type="entry name" value="TOPRIM"/>
    <property type="match status" value="1"/>
</dbReference>
<evidence type="ECO:0000256" key="2">
    <source>
        <dbReference type="ARBA" id="ARBA00022515"/>
    </source>
</evidence>
<organism evidence="17 18">
    <name type="scientific">Candidatus Uhrbacteria bacterium RIFCSPHIGHO2_02_FULL_57_19</name>
    <dbReference type="NCBI Taxonomy" id="1802391"/>
    <lineage>
        <taxon>Bacteria</taxon>
        <taxon>Candidatus Uhriibacteriota</taxon>
    </lineage>
</organism>
<dbReference type="PROSITE" id="PS50880">
    <property type="entry name" value="TOPRIM"/>
    <property type="match status" value="1"/>
</dbReference>
<keyword evidence="5 12" id="KW-0235">DNA replication</keyword>
<evidence type="ECO:0000256" key="6">
    <source>
        <dbReference type="ARBA" id="ARBA00022723"/>
    </source>
</evidence>
<name>A0A1F7U460_9BACT</name>
<dbReference type="FunFam" id="3.90.580.10:FF:000001">
    <property type="entry name" value="DNA primase"/>
    <property type="match status" value="1"/>
</dbReference>
<comment type="subunit">
    <text evidence="12">Monomer. Interacts with DnaB.</text>
</comment>
<dbReference type="NCBIfam" id="TIGR01391">
    <property type="entry name" value="dnaG"/>
    <property type="match status" value="1"/>
</dbReference>
<dbReference type="STRING" id="1802391.A3D72_02385"/>
<evidence type="ECO:0000256" key="3">
    <source>
        <dbReference type="ARBA" id="ARBA00022679"/>
    </source>
</evidence>
<evidence type="ECO:0000256" key="4">
    <source>
        <dbReference type="ARBA" id="ARBA00022695"/>
    </source>
</evidence>
<dbReference type="GO" id="GO:0003899">
    <property type="term" value="F:DNA-directed RNA polymerase activity"/>
    <property type="evidence" value="ECO:0007669"/>
    <property type="project" value="UniProtKB-UniRule"/>
</dbReference>
<dbReference type="Gene3D" id="3.90.980.10">
    <property type="entry name" value="DNA primase, catalytic core, N-terminal domain"/>
    <property type="match status" value="1"/>
</dbReference>
<comment type="caution">
    <text evidence="17">The sequence shown here is derived from an EMBL/GenBank/DDBJ whole genome shotgun (WGS) entry which is preliminary data.</text>
</comment>
<dbReference type="InterPro" id="IPR013264">
    <property type="entry name" value="DNAG_N"/>
</dbReference>
<evidence type="ECO:0000256" key="10">
    <source>
        <dbReference type="ARBA" id="ARBA00023125"/>
    </source>
</evidence>
<keyword evidence="7 12" id="KW-0863">Zinc-finger</keyword>
<dbReference type="SUPFAM" id="SSF57783">
    <property type="entry name" value="Zinc beta-ribbon"/>
    <property type="match status" value="1"/>
</dbReference>
<dbReference type="InterPro" id="IPR034151">
    <property type="entry name" value="TOPRIM_DnaG_bac"/>
</dbReference>
<protein>
    <recommendedName>
        <fullName evidence="12 13">DNA primase</fullName>
        <ecNumber evidence="12">2.7.7.101</ecNumber>
    </recommendedName>
</protein>
<accession>A0A1F7U460</accession>
<keyword evidence="3 12" id="KW-0808">Transferase</keyword>
<feature type="compositionally biased region" description="Basic and acidic residues" evidence="15">
    <location>
        <begin position="564"/>
        <end position="585"/>
    </location>
</feature>
<dbReference type="InterPro" id="IPR006295">
    <property type="entry name" value="DNA_primase_DnaG"/>
</dbReference>
<feature type="compositionally biased region" description="Basic and acidic residues" evidence="15">
    <location>
        <begin position="420"/>
        <end position="437"/>
    </location>
</feature>
<feature type="domain" description="Toprim" evidence="16">
    <location>
        <begin position="254"/>
        <end position="337"/>
    </location>
</feature>
<evidence type="ECO:0000256" key="13">
    <source>
        <dbReference type="PIRNR" id="PIRNR002811"/>
    </source>
</evidence>
<comment type="function">
    <text evidence="12 13">RNA polymerase that catalyzes the synthesis of short RNA molecules used as primers for DNA polymerase during DNA replication.</text>
</comment>
<keyword evidence="4 12" id="KW-0548">Nucleotidyltransferase</keyword>
<keyword evidence="10 12" id="KW-0238">DNA-binding</keyword>
<dbReference type="SMART" id="SM00400">
    <property type="entry name" value="ZnF_CHCC"/>
    <property type="match status" value="1"/>
</dbReference>
<evidence type="ECO:0000256" key="1">
    <source>
        <dbReference type="ARBA" id="ARBA00022478"/>
    </source>
</evidence>
<dbReference type="Gene3D" id="3.40.1360.10">
    <property type="match status" value="1"/>
</dbReference>
<dbReference type="HAMAP" id="MF_00974">
    <property type="entry name" value="DNA_primase_DnaG"/>
    <property type="match status" value="1"/>
</dbReference>
<evidence type="ECO:0000256" key="14">
    <source>
        <dbReference type="PIRSR" id="PIRSR002811-1"/>
    </source>
</evidence>
<dbReference type="InterPro" id="IPR006171">
    <property type="entry name" value="TOPRIM_dom"/>
</dbReference>
<comment type="catalytic activity">
    <reaction evidence="12">
        <text>ssDNA + n NTP = ssDNA/pppN(pN)n-1 hybrid + (n-1) diphosphate.</text>
        <dbReference type="EC" id="2.7.7.101"/>
    </reaction>
</comment>
<keyword evidence="2 12" id="KW-0639">Primosome</keyword>
<dbReference type="PANTHER" id="PTHR30313:SF2">
    <property type="entry name" value="DNA PRIMASE"/>
    <property type="match status" value="1"/>
</dbReference>
<dbReference type="InterPro" id="IPR030846">
    <property type="entry name" value="DnaG_bac"/>
</dbReference>
<dbReference type="GO" id="GO:0006269">
    <property type="term" value="P:DNA replication, synthesis of primer"/>
    <property type="evidence" value="ECO:0007669"/>
    <property type="project" value="UniProtKB-UniRule"/>
</dbReference>
<gene>
    <name evidence="12" type="primary">dnaG</name>
    <name evidence="17" type="ORF">A3D72_02385</name>
</gene>
<keyword evidence="1 12" id="KW-0240">DNA-directed RNA polymerase</keyword>
<comment type="cofactor">
    <cofactor evidence="12 13 14">
        <name>Zn(2+)</name>
        <dbReference type="ChEBI" id="CHEBI:29105"/>
    </cofactor>
    <text evidence="12 13 14">Binds 1 zinc ion per monomer.</text>
</comment>
<evidence type="ECO:0000256" key="8">
    <source>
        <dbReference type="ARBA" id="ARBA00022833"/>
    </source>
</evidence>
<dbReference type="InterPro" id="IPR036977">
    <property type="entry name" value="DNA_primase_Znf_CHC2"/>
</dbReference>
<proteinExistence type="inferred from homology"/>
<dbReference type="Pfam" id="PF01807">
    <property type="entry name" value="Zn_ribbon_DnaG"/>
    <property type="match status" value="1"/>
</dbReference>
<feature type="zinc finger region" description="CHC2-type" evidence="12 14">
    <location>
        <begin position="36"/>
        <end position="60"/>
    </location>
</feature>
<keyword evidence="6 12" id="KW-0479">Metal-binding</keyword>
<dbReference type="PIRSF" id="PIRSF002811">
    <property type="entry name" value="DnaG"/>
    <property type="match status" value="1"/>
</dbReference>
<dbReference type="Pfam" id="PF13155">
    <property type="entry name" value="Toprim_2"/>
    <property type="match status" value="1"/>
</dbReference>
<evidence type="ECO:0000256" key="5">
    <source>
        <dbReference type="ARBA" id="ARBA00022705"/>
    </source>
</evidence>
<evidence type="ECO:0000313" key="17">
    <source>
        <dbReference type="EMBL" id="OGL73046.1"/>
    </source>
</evidence>
<dbReference type="EMBL" id="MGDZ01000043">
    <property type="protein sequence ID" value="OGL73046.1"/>
    <property type="molecule type" value="Genomic_DNA"/>
</dbReference>
<dbReference type="InterPro" id="IPR019475">
    <property type="entry name" value="DNA_primase_DnaB-bd"/>
</dbReference>
<evidence type="ECO:0000256" key="11">
    <source>
        <dbReference type="ARBA" id="ARBA00023163"/>
    </source>
</evidence>
<dbReference type="PANTHER" id="PTHR30313">
    <property type="entry name" value="DNA PRIMASE"/>
    <property type="match status" value="1"/>
</dbReference>
<dbReference type="SUPFAM" id="SSF56731">
    <property type="entry name" value="DNA primase core"/>
    <property type="match status" value="1"/>
</dbReference>
<dbReference type="InterPro" id="IPR037068">
    <property type="entry name" value="DNA_primase_core_N_sf"/>
</dbReference>
<dbReference type="Proteomes" id="UP000176303">
    <property type="component" value="Unassembled WGS sequence"/>
</dbReference>
<comment type="similarity">
    <text evidence="12 13">Belongs to the DnaG primase family.</text>
</comment>
<dbReference type="InterPro" id="IPR050219">
    <property type="entry name" value="DnaG_primase"/>
</dbReference>
<dbReference type="CDD" id="cd03364">
    <property type="entry name" value="TOPRIM_DnaG_primases"/>
    <property type="match status" value="1"/>
</dbReference>
<sequence>MPGDADKVKERLDLVELIGEYIQLLRAGSANFKTRCPFHNEKTPSFYVSKERQMWHCFGCGEGGDHFTFVQKMEGMDFPEALKLLAGKAGIELERYDAKLESERTRLLGLLDLAAKFYEKVLLEHPGAQIARDYVKTREIPETTARAFRLGFALDSWDSLSTFLSGRGHTQDEILRAGLASRREGARGIYDRFRGRLMFPISNVHGHIVGFTGRVLDPNAKEAKYVNSPETALYKKGAILYALDRARQAIKRAGYVIVVEGNMDAVSCHKIGMEQTVASSGTALTRDQLNLLKRFTSNILISFDADMAGESAAKRGIDLALSEGFSVKIIRLPSGVGKDPDDCIRTNPEVWKKAVGGAVSIMEYLFEIIPAGKDLSTAEGKKDVGNALLREIIKLPDQIEQTHWLGRLASMIQVPESVLRERLPSGKEKPERREDPSRAPAVTSRSQRLFEGFISLLLTFPEHAPAAIELVRPEMLPDEEIRRLYTHLIIRYTGVSGRAYAGDFGLEIELSPLERRLLLQGERDFEGMAQAAESEIRKYAREVRRDFIVRELARLQSDMAAAERSGDRGRADDLSRKYHELMQTQ</sequence>
<keyword evidence="11 12" id="KW-0804">Transcription</keyword>
<feature type="region of interest" description="Disordered" evidence="15">
    <location>
        <begin position="420"/>
        <end position="444"/>
    </location>
</feature>
<dbReference type="GO" id="GO:1990077">
    <property type="term" value="C:primosome complex"/>
    <property type="evidence" value="ECO:0007669"/>
    <property type="project" value="UniProtKB-KW"/>
</dbReference>
<evidence type="ECO:0000313" key="18">
    <source>
        <dbReference type="Proteomes" id="UP000176303"/>
    </source>
</evidence>
<feature type="region of interest" description="Disordered" evidence="15">
    <location>
        <begin position="561"/>
        <end position="585"/>
    </location>
</feature>
<reference evidence="17 18" key="1">
    <citation type="journal article" date="2016" name="Nat. Commun.">
        <title>Thousands of microbial genomes shed light on interconnected biogeochemical processes in an aquifer system.</title>
        <authorList>
            <person name="Anantharaman K."/>
            <person name="Brown C.T."/>
            <person name="Hug L.A."/>
            <person name="Sharon I."/>
            <person name="Castelle C.J."/>
            <person name="Probst A.J."/>
            <person name="Thomas B.C."/>
            <person name="Singh A."/>
            <person name="Wilkins M.J."/>
            <person name="Karaoz U."/>
            <person name="Brodie E.L."/>
            <person name="Williams K.H."/>
            <person name="Hubbard S.S."/>
            <person name="Banfield J.F."/>
        </authorList>
    </citation>
    <scope>NUCLEOTIDE SEQUENCE [LARGE SCALE GENOMIC DNA]</scope>
</reference>